<proteinExistence type="predicted"/>
<name>A0ACC2XIY8_9TREE</name>
<organism evidence="1 2">
    <name type="scientific">Naganishia onofrii</name>
    <dbReference type="NCBI Taxonomy" id="1851511"/>
    <lineage>
        <taxon>Eukaryota</taxon>
        <taxon>Fungi</taxon>
        <taxon>Dikarya</taxon>
        <taxon>Basidiomycota</taxon>
        <taxon>Agaricomycotina</taxon>
        <taxon>Tremellomycetes</taxon>
        <taxon>Filobasidiales</taxon>
        <taxon>Filobasidiaceae</taxon>
        <taxon>Naganishia</taxon>
    </lineage>
</organism>
<dbReference type="EMBL" id="JASBWV010000013">
    <property type="protein sequence ID" value="KAJ9123011.1"/>
    <property type="molecule type" value="Genomic_DNA"/>
</dbReference>
<protein>
    <submittedName>
        <fullName evidence="1">Uncharacterized protein</fullName>
    </submittedName>
</protein>
<reference evidence="1" key="1">
    <citation type="submission" date="2023-04" db="EMBL/GenBank/DDBJ databases">
        <title>Draft Genome sequencing of Naganishia species isolated from polar environments using Oxford Nanopore Technology.</title>
        <authorList>
            <person name="Leo P."/>
            <person name="Venkateswaran K."/>
        </authorList>
    </citation>
    <scope>NUCLEOTIDE SEQUENCE</scope>
    <source>
        <strain evidence="1">DBVPG 5303</strain>
    </source>
</reference>
<sequence length="189" mass="21423">MEGRTQVGQAAPPPVANVTQSANARWQAHFSHLDERERRLGSEEEEDEARRQPLSSPPPPADGQQRPRGEERAMLAPLRQGAGEEDAEDTHEVDARALEAQLNVRPQPPPRIEERRYELPWYDDSNSEDETPDFAGIEDEPDLFVGVPARDRYGGWEGSSSYRSISDERGSSSRGEEDKGRRFNPYRRK</sequence>
<evidence type="ECO:0000313" key="1">
    <source>
        <dbReference type="EMBL" id="KAJ9123011.1"/>
    </source>
</evidence>
<keyword evidence="2" id="KW-1185">Reference proteome</keyword>
<accession>A0ACC2XIY8</accession>
<evidence type="ECO:0000313" key="2">
    <source>
        <dbReference type="Proteomes" id="UP001234202"/>
    </source>
</evidence>
<comment type="caution">
    <text evidence="1">The sequence shown here is derived from an EMBL/GenBank/DDBJ whole genome shotgun (WGS) entry which is preliminary data.</text>
</comment>
<dbReference type="Proteomes" id="UP001234202">
    <property type="component" value="Unassembled WGS sequence"/>
</dbReference>
<gene>
    <name evidence="1" type="ORF">QFC24_004050</name>
</gene>